<evidence type="ECO:0008006" key="3">
    <source>
        <dbReference type="Google" id="ProtNLM"/>
    </source>
</evidence>
<proteinExistence type="predicted"/>
<dbReference type="PANTHER" id="PTHR21503">
    <property type="entry name" value="F-BOX-CONTAINING HYPOTHETICAL PROTEIN C.ELEGANS"/>
    <property type="match status" value="1"/>
</dbReference>
<accession>G0MKS6</accession>
<dbReference type="InParanoid" id="G0MKS6"/>
<keyword evidence="2" id="KW-1185">Reference proteome</keyword>
<dbReference type="Proteomes" id="UP000008068">
    <property type="component" value="Unassembled WGS sequence"/>
</dbReference>
<dbReference type="HOGENOM" id="CLU_040220_1_0_1"/>
<dbReference type="EMBL" id="GL379799">
    <property type="protein sequence ID" value="EGT34906.1"/>
    <property type="molecule type" value="Genomic_DNA"/>
</dbReference>
<evidence type="ECO:0000313" key="2">
    <source>
        <dbReference type="Proteomes" id="UP000008068"/>
    </source>
</evidence>
<name>G0MKS6_CAEBE</name>
<gene>
    <name evidence="1" type="ORF">CAEBREN_04190</name>
</gene>
<evidence type="ECO:0000313" key="1">
    <source>
        <dbReference type="EMBL" id="EGT34906.1"/>
    </source>
</evidence>
<dbReference type="AlphaFoldDB" id="G0MKS6"/>
<dbReference type="FunCoup" id="G0MKS6">
    <property type="interactions" value="26"/>
</dbReference>
<sequence>MDWIMRLNNIERFEKGKTIMKIKMGNADIECAWTGSRIKTANASSHIEVTVGIFRHILDLFKFSEKIQLDLLLDSDDVQNFPALEGVTSTALRGGSINTSAVETFCSKYPSPKSMSLFTRLSGELSPNSPVLAVKEVFFHDPGSQSSTILEKFTGRILMIDNAQLPEVSIIHFIRNWMTGSSHQNLEVLSVFFDKFPINLVIVHEEFKNEAKVFDPSKRQEDYEFNTQFKVQNRIISASSAATTLTATNALTSWILNDTPTEKELHF</sequence>
<dbReference type="PANTHER" id="PTHR21503:SF8">
    <property type="entry name" value="F-BOX ASSOCIATED DOMAIN-CONTAINING PROTEIN-RELATED"/>
    <property type="match status" value="1"/>
</dbReference>
<protein>
    <recommendedName>
        <fullName evidence="3">F-box associated domain-containing protein</fullName>
    </recommendedName>
</protein>
<organism evidence="2">
    <name type="scientific">Caenorhabditis brenneri</name>
    <name type="common">Nematode worm</name>
    <dbReference type="NCBI Taxonomy" id="135651"/>
    <lineage>
        <taxon>Eukaryota</taxon>
        <taxon>Metazoa</taxon>
        <taxon>Ecdysozoa</taxon>
        <taxon>Nematoda</taxon>
        <taxon>Chromadorea</taxon>
        <taxon>Rhabditida</taxon>
        <taxon>Rhabditina</taxon>
        <taxon>Rhabditomorpha</taxon>
        <taxon>Rhabditoidea</taxon>
        <taxon>Rhabditidae</taxon>
        <taxon>Peloderinae</taxon>
        <taxon>Caenorhabditis</taxon>
    </lineage>
</organism>
<reference evidence="2" key="1">
    <citation type="submission" date="2011-07" db="EMBL/GenBank/DDBJ databases">
        <authorList>
            <consortium name="Caenorhabditis brenneri Sequencing and Analysis Consortium"/>
            <person name="Wilson R.K."/>
        </authorList>
    </citation>
    <scope>NUCLEOTIDE SEQUENCE [LARGE SCALE GENOMIC DNA]</scope>
    <source>
        <strain evidence="2">PB2801</strain>
    </source>
</reference>
<dbReference type="OrthoDB" id="5904264at2759"/>